<reference evidence="2" key="1">
    <citation type="journal article" date="2020" name="Nature">
        <title>Giant virus diversity and host interactions through global metagenomics.</title>
        <authorList>
            <person name="Schulz F."/>
            <person name="Roux S."/>
            <person name="Paez-Espino D."/>
            <person name="Jungbluth S."/>
            <person name="Walsh D.A."/>
            <person name="Denef V.J."/>
            <person name="McMahon K.D."/>
            <person name="Konstantinidis K.T."/>
            <person name="Eloe-Fadrosh E.A."/>
            <person name="Kyrpides N.C."/>
            <person name="Woyke T."/>
        </authorList>
    </citation>
    <scope>NUCLEOTIDE SEQUENCE</scope>
    <source>
        <strain evidence="2">GVMAG-S-3300011013-78</strain>
    </source>
</reference>
<feature type="compositionally biased region" description="Acidic residues" evidence="1">
    <location>
        <begin position="66"/>
        <end position="97"/>
    </location>
</feature>
<dbReference type="EMBL" id="MN740877">
    <property type="protein sequence ID" value="QHU16168.1"/>
    <property type="molecule type" value="Genomic_DNA"/>
</dbReference>
<protein>
    <submittedName>
        <fullName evidence="2">Uncharacterized protein</fullName>
    </submittedName>
</protein>
<proteinExistence type="predicted"/>
<name>A0A6C0KIJ8_9ZZZZ</name>
<evidence type="ECO:0000256" key="1">
    <source>
        <dbReference type="SAM" id="MobiDB-lite"/>
    </source>
</evidence>
<accession>A0A6C0KIJ8</accession>
<evidence type="ECO:0000313" key="2">
    <source>
        <dbReference type="EMBL" id="QHU16168.1"/>
    </source>
</evidence>
<organism evidence="2">
    <name type="scientific">viral metagenome</name>
    <dbReference type="NCBI Taxonomy" id="1070528"/>
    <lineage>
        <taxon>unclassified sequences</taxon>
        <taxon>metagenomes</taxon>
        <taxon>organismal metagenomes</taxon>
    </lineage>
</organism>
<sequence>MNQMEYKLNTLFQLIQDYTAESQSMQHRASANTLPVMNNSTNIDGDSTSQSAPVQEKDLINVSDNNDNDSDDDDDDDDDSDDDDYELSSSDDDDENNDNVSNNNETLNVPDLNTVSMDTKVINLVDNIQAMNGGIGIQGIIEINSFDVIKEPEETNNITIIEDDNGEVLKIQGEKTNVNTLDTLKPETIDSIGELIGAISTTTTEMDTLDTTIIELSATPASKEKSSLRLQLDAIDYKKFNVEKIRSLASEYNLVENVKNFKKKQLIEILDTVQ</sequence>
<feature type="compositionally biased region" description="Polar residues" evidence="1">
    <location>
        <begin position="35"/>
        <end position="53"/>
    </location>
</feature>
<dbReference type="AlphaFoldDB" id="A0A6C0KIJ8"/>
<feature type="region of interest" description="Disordered" evidence="1">
    <location>
        <begin position="35"/>
        <end position="112"/>
    </location>
</feature>